<dbReference type="Proteomes" id="UP000184600">
    <property type="component" value="Unassembled WGS sequence"/>
</dbReference>
<organism evidence="1 2">
    <name type="scientific">Vibrio quintilis</name>
    <dbReference type="NCBI Taxonomy" id="1117707"/>
    <lineage>
        <taxon>Bacteria</taxon>
        <taxon>Pseudomonadati</taxon>
        <taxon>Pseudomonadota</taxon>
        <taxon>Gammaproteobacteria</taxon>
        <taxon>Vibrionales</taxon>
        <taxon>Vibrionaceae</taxon>
        <taxon>Vibrio</taxon>
    </lineage>
</organism>
<dbReference type="AlphaFoldDB" id="A0A1M7YUH3"/>
<protein>
    <submittedName>
        <fullName evidence="1">Uncharacterized protein</fullName>
    </submittedName>
</protein>
<evidence type="ECO:0000313" key="2">
    <source>
        <dbReference type="Proteomes" id="UP000184600"/>
    </source>
</evidence>
<sequence>MAAKWQKITQVAMAVIFCGMAGAFFFPKRLYIHYNNPTHPVEVRLNNYDQTRDKVIVSNGVGMMIIKRPLVETMFSRDLFAMIHWSYTDNKSWIGRLDMIGEEGQPDLADICRLDIYLDNNAKFIRYEETGFLFLNFCW</sequence>
<dbReference type="RefSeq" id="WP_073582170.1">
    <property type="nucleotide sequence ID" value="NZ_AP024897.1"/>
</dbReference>
<dbReference type="OrthoDB" id="5869848at2"/>
<reference evidence="2" key="1">
    <citation type="submission" date="2016-12" db="EMBL/GenBank/DDBJ databases">
        <authorList>
            <person name="Rodrigo-Torres L."/>
            <person name="Arahal R.D."/>
            <person name="Lucena T."/>
        </authorList>
    </citation>
    <scope>NUCLEOTIDE SEQUENCE [LARGE SCALE GENOMIC DNA]</scope>
</reference>
<proteinExistence type="predicted"/>
<name>A0A1M7YUH3_9VIBR</name>
<dbReference type="STRING" id="1117707.VQ7734_02086"/>
<gene>
    <name evidence="1" type="ORF">VQ7734_02086</name>
</gene>
<dbReference type="EMBL" id="FRFG01000023">
    <property type="protein sequence ID" value="SHO56317.1"/>
    <property type="molecule type" value="Genomic_DNA"/>
</dbReference>
<evidence type="ECO:0000313" key="1">
    <source>
        <dbReference type="EMBL" id="SHO56317.1"/>
    </source>
</evidence>
<keyword evidence="2" id="KW-1185">Reference proteome</keyword>
<accession>A0A1M7YUH3</accession>